<dbReference type="Pfam" id="PF00011">
    <property type="entry name" value="HSP20"/>
    <property type="match status" value="1"/>
</dbReference>
<proteinExistence type="inferred from homology"/>
<organism evidence="5 7">
    <name type="scientific">Didymodactylos carnosus</name>
    <dbReference type="NCBI Taxonomy" id="1234261"/>
    <lineage>
        <taxon>Eukaryota</taxon>
        <taxon>Metazoa</taxon>
        <taxon>Spiralia</taxon>
        <taxon>Gnathifera</taxon>
        <taxon>Rotifera</taxon>
        <taxon>Eurotatoria</taxon>
        <taxon>Bdelloidea</taxon>
        <taxon>Philodinida</taxon>
        <taxon>Philodinidae</taxon>
        <taxon>Didymodactylos</taxon>
    </lineage>
</organism>
<dbReference type="GO" id="GO:0042026">
    <property type="term" value="P:protein refolding"/>
    <property type="evidence" value="ECO:0007669"/>
    <property type="project" value="TreeGrafter"/>
</dbReference>
<dbReference type="PANTHER" id="PTHR45640:SF26">
    <property type="entry name" value="RE23625P"/>
    <property type="match status" value="1"/>
</dbReference>
<dbReference type="GO" id="GO:0009408">
    <property type="term" value="P:response to heat"/>
    <property type="evidence" value="ECO:0007669"/>
    <property type="project" value="TreeGrafter"/>
</dbReference>
<evidence type="ECO:0000256" key="2">
    <source>
        <dbReference type="RuleBase" id="RU003616"/>
    </source>
</evidence>
<dbReference type="CDD" id="cd06526">
    <property type="entry name" value="metazoan_ACD"/>
    <property type="match status" value="1"/>
</dbReference>
<dbReference type="InterPro" id="IPR002068">
    <property type="entry name" value="A-crystallin/Hsp20_dom"/>
</dbReference>
<dbReference type="GO" id="GO:0051082">
    <property type="term" value="F:unfolded protein binding"/>
    <property type="evidence" value="ECO:0007669"/>
    <property type="project" value="TreeGrafter"/>
</dbReference>
<feature type="region of interest" description="Disordered" evidence="3">
    <location>
        <begin position="278"/>
        <end position="390"/>
    </location>
</feature>
<reference evidence="5" key="1">
    <citation type="submission" date="2021-02" db="EMBL/GenBank/DDBJ databases">
        <authorList>
            <person name="Nowell W R."/>
        </authorList>
    </citation>
    <scope>NUCLEOTIDE SEQUENCE</scope>
</reference>
<dbReference type="EMBL" id="CAJNOQ010002729">
    <property type="protein sequence ID" value="CAF0975331.1"/>
    <property type="molecule type" value="Genomic_DNA"/>
</dbReference>
<evidence type="ECO:0000313" key="6">
    <source>
        <dbReference type="EMBL" id="CAF3748199.1"/>
    </source>
</evidence>
<dbReference type="Gene3D" id="2.60.40.790">
    <property type="match status" value="1"/>
</dbReference>
<dbReference type="GO" id="GO:0005634">
    <property type="term" value="C:nucleus"/>
    <property type="evidence" value="ECO:0007669"/>
    <property type="project" value="TreeGrafter"/>
</dbReference>
<feature type="compositionally biased region" description="Polar residues" evidence="3">
    <location>
        <begin position="370"/>
        <end position="380"/>
    </location>
</feature>
<sequence>MKLFAKLNRYYYSDSDDSYQTRRYHPTTNTRHYIQRNGWTSEHQPISSRDDQSMIRIVVDSPYPQKCDFFIDISKPGKIIVTARRRQPSSANSSNYVDYPKQQDVIQTYEIPHDADVDRLIRYVERDGNLIIKIPRRQYSYRDSFNSNNMNMSRPRVVNNYEVEQMLTSPTSAPSIIRDRNSSNRHGGKKKLEYRIDCKGYEQEDLEVFIQGHNLIVQGERKSTNSNRNVSKKFSRKISLPPDVDLSKVVSYLDPGINGGELRIEAPLNERRSHTIRQRDYQSDEYENHFPQRSPSLDFDRKTKQQRRHRHGNYYEYRPGPSRRVRSADGNRNPLHVSSDADDFDASPRPRNPRRRVQNYERQIIDHNPRSNYEYHSSRTTNHKDGDLRF</sequence>
<feature type="domain" description="SHSP" evidence="4">
    <location>
        <begin position="172"/>
        <end position="284"/>
    </location>
</feature>
<feature type="compositionally biased region" description="Basic and acidic residues" evidence="3">
    <location>
        <begin position="278"/>
        <end position="290"/>
    </location>
</feature>
<dbReference type="Proteomes" id="UP000681722">
    <property type="component" value="Unassembled WGS sequence"/>
</dbReference>
<dbReference type="AlphaFoldDB" id="A0A814EXU1"/>
<dbReference type="PROSITE" id="PS01031">
    <property type="entry name" value="SHSP"/>
    <property type="match status" value="1"/>
</dbReference>
<keyword evidence="7" id="KW-1185">Reference proteome</keyword>
<dbReference type="InterPro" id="IPR001436">
    <property type="entry name" value="Alpha-crystallin/sHSP_animal"/>
</dbReference>
<comment type="caution">
    <text evidence="5">The sequence shown here is derived from an EMBL/GenBank/DDBJ whole genome shotgun (WGS) entry which is preliminary data.</text>
</comment>
<evidence type="ECO:0000256" key="3">
    <source>
        <dbReference type="SAM" id="MobiDB-lite"/>
    </source>
</evidence>
<evidence type="ECO:0000313" key="5">
    <source>
        <dbReference type="EMBL" id="CAF0975331.1"/>
    </source>
</evidence>
<comment type="similarity">
    <text evidence="1 2">Belongs to the small heat shock protein (HSP20) family.</text>
</comment>
<dbReference type="OrthoDB" id="1431247at2759"/>
<evidence type="ECO:0000313" key="7">
    <source>
        <dbReference type="Proteomes" id="UP000663829"/>
    </source>
</evidence>
<dbReference type="Proteomes" id="UP000663829">
    <property type="component" value="Unassembled WGS sequence"/>
</dbReference>
<dbReference type="EMBL" id="CAJOBC010002729">
    <property type="protein sequence ID" value="CAF3748199.1"/>
    <property type="molecule type" value="Genomic_DNA"/>
</dbReference>
<evidence type="ECO:0000256" key="1">
    <source>
        <dbReference type="PROSITE-ProRule" id="PRU00285"/>
    </source>
</evidence>
<protein>
    <recommendedName>
        <fullName evidence="4">SHSP domain-containing protein</fullName>
    </recommendedName>
</protein>
<name>A0A814EXU1_9BILA</name>
<dbReference type="InterPro" id="IPR008978">
    <property type="entry name" value="HSP20-like_chaperone"/>
</dbReference>
<evidence type="ECO:0000259" key="4">
    <source>
        <dbReference type="PROSITE" id="PS01031"/>
    </source>
</evidence>
<dbReference type="PANTHER" id="PTHR45640">
    <property type="entry name" value="HEAT SHOCK PROTEIN HSP-12.2-RELATED"/>
    <property type="match status" value="1"/>
</dbReference>
<accession>A0A814EXU1</accession>
<dbReference type="GO" id="GO:0005737">
    <property type="term" value="C:cytoplasm"/>
    <property type="evidence" value="ECO:0007669"/>
    <property type="project" value="TreeGrafter"/>
</dbReference>
<gene>
    <name evidence="5" type="ORF">GPM918_LOCUS12459</name>
    <name evidence="6" type="ORF">SRO942_LOCUS12459</name>
</gene>
<dbReference type="SUPFAM" id="SSF49764">
    <property type="entry name" value="HSP20-like chaperones"/>
    <property type="match status" value="1"/>
</dbReference>